<comment type="caution">
    <text evidence="2">The sequence shown here is derived from an EMBL/GenBank/DDBJ whole genome shotgun (WGS) entry which is preliminary data.</text>
</comment>
<dbReference type="Pfam" id="PF11915">
    <property type="entry name" value="DUF3433"/>
    <property type="match status" value="1"/>
</dbReference>
<keyword evidence="1" id="KW-1133">Transmembrane helix</keyword>
<feature type="transmembrane region" description="Helical" evidence="1">
    <location>
        <begin position="382"/>
        <end position="406"/>
    </location>
</feature>
<gene>
    <name evidence="2" type="ORF">BN946_scf184664.g3</name>
</gene>
<dbReference type="STRING" id="5643.A0A060SV24"/>
<dbReference type="OrthoDB" id="3248909at2759"/>
<keyword evidence="3" id="KW-1185">Reference proteome</keyword>
<sequence length="523" mass="57018">MANPLLFCQPLLNLAHREAPEVPEKTLLLSYESTNVFVAFVRSLRRKDYLVALGTFLSILSLLLQPFAGALFTVRDVWWLGHGAFTRNHFGVLYVKQYSSEFSVNGLSKVGVNRAANFMDMTAFLAASSFASADVIYHIGPPPFVSGGYTVGEFEITDNDIGILYANRSAVLSQAVCSAPDSLAMVNEQNERSVWHNTALFGHCQYTWTVNSNATYLFDCGQDYASVPIQYRPVLFWFFMYSPEPTASVVLCIPHASGLTVSVAINLATKSTDVTPLQSSPDDANSTDIGSFTYNGLFFDEASMDETSLARLQSIQQQLPGAVFEAAKANDTMLLSTFTSNGFTALAQDVYTTYLSLVAKSLYLIEDHSTLSVRVGSNCKRIFLVPSAVVILCIAMSALVILGSFLHMSHYHARRGLPIPSGLGTLSAAIWLTAQTDLALALADDEATPDKIEERLSGHRYFIHKQSGRILRLPDPESGRDTPLSASKGLSAWLLPLRRKSAGLVSQKNSNSSASDVEIANAV</sequence>
<dbReference type="EMBL" id="CCBP010000601">
    <property type="protein sequence ID" value="CDO78006.1"/>
    <property type="molecule type" value="Genomic_DNA"/>
</dbReference>
<dbReference type="OMA" id="GRAYNGI"/>
<feature type="transmembrane region" description="Helical" evidence="1">
    <location>
        <begin position="49"/>
        <end position="68"/>
    </location>
</feature>
<proteinExistence type="predicted"/>
<reference evidence="2" key="1">
    <citation type="submission" date="2014-01" db="EMBL/GenBank/DDBJ databases">
        <title>The genome of the white-rot fungus Pycnoporus cinnabarinus: a basidiomycete model with a versatile arsenal for lignocellulosic biomass breakdown.</title>
        <authorList>
            <person name="Levasseur A."/>
            <person name="Lomascolo A."/>
            <person name="Ruiz-Duenas F.J."/>
            <person name="Uzan E."/>
            <person name="Piumi F."/>
            <person name="Kues U."/>
            <person name="Ram A.F.J."/>
            <person name="Murat C."/>
            <person name="Haon M."/>
            <person name="Benoit I."/>
            <person name="Arfi Y."/>
            <person name="Chevret D."/>
            <person name="Drula E."/>
            <person name="Kwon M.J."/>
            <person name="Gouret P."/>
            <person name="Lesage-Meessen L."/>
            <person name="Lombard V."/>
            <person name="Mariette J."/>
            <person name="Noirot C."/>
            <person name="Park J."/>
            <person name="Patyshakuliyeva A."/>
            <person name="Wieneger R.A.B."/>
            <person name="Wosten H.A.B."/>
            <person name="Martin F."/>
            <person name="Coutinho P.M."/>
            <person name="de Vries R."/>
            <person name="Martinez A.T."/>
            <person name="Klopp C."/>
            <person name="Pontarotti P."/>
            <person name="Henrissat B."/>
            <person name="Record E."/>
        </authorList>
    </citation>
    <scope>NUCLEOTIDE SEQUENCE [LARGE SCALE GENOMIC DNA]</scope>
    <source>
        <strain evidence="2">BRFM137</strain>
    </source>
</reference>
<dbReference type="AlphaFoldDB" id="A0A060SV24"/>
<protein>
    <submittedName>
        <fullName evidence="2">Uncharacterized protein</fullName>
    </submittedName>
</protein>
<organism evidence="2 3">
    <name type="scientific">Pycnoporus cinnabarinus</name>
    <name type="common">Cinnabar-red polypore</name>
    <name type="synonym">Trametes cinnabarina</name>
    <dbReference type="NCBI Taxonomy" id="5643"/>
    <lineage>
        <taxon>Eukaryota</taxon>
        <taxon>Fungi</taxon>
        <taxon>Dikarya</taxon>
        <taxon>Basidiomycota</taxon>
        <taxon>Agaricomycotina</taxon>
        <taxon>Agaricomycetes</taxon>
        <taxon>Polyporales</taxon>
        <taxon>Polyporaceae</taxon>
        <taxon>Trametes</taxon>
    </lineage>
</organism>
<dbReference type="HOGENOM" id="CLU_520870_0_0_1"/>
<accession>A0A060SV24</accession>
<keyword evidence="1" id="KW-0472">Membrane</keyword>
<dbReference type="Proteomes" id="UP000029665">
    <property type="component" value="Unassembled WGS sequence"/>
</dbReference>
<evidence type="ECO:0000256" key="1">
    <source>
        <dbReference type="SAM" id="Phobius"/>
    </source>
</evidence>
<evidence type="ECO:0000313" key="2">
    <source>
        <dbReference type="EMBL" id="CDO78006.1"/>
    </source>
</evidence>
<dbReference type="InterPro" id="IPR021840">
    <property type="entry name" value="DUF3433"/>
</dbReference>
<evidence type="ECO:0000313" key="3">
    <source>
        <dbReference type="Proteomes" id="UP000029665"/>
    </source>
</evidence>
<name>A0A060SV24_PYCCI</name>
<keyword evidence="1" id="KW-0812">Transmembrane</keyword>